<dbReference type="Proteomes" id="UP001218188">
    <property type="component" value="Unassembled WGS sequence"/>
</dbReference>
<protein>
    <submittedName>
        <fullName evidence="3">Uncharacterized protein</fullName>
    </submittedName>
</protein>
<keyword evidence="1" id="KW-0547">Nucleotide-binding</keyword>
<proteinExistence type="predicted"/>
<sequence length="188" mass="21665">MAHCQFCEVSTTNGFNIIWENELFVAFWDRKPAAELHIQLVPRQHIGMFMNLRINTRPMSSESSRKRQIVEEKRRRAWFVIRIYLRAVAVLSLNCSQVRSMKAIGEKLLDDLGSPPSMRVLGFHIPPFNSVNHLHLHVQGLPYKPLRQAKYRISSGFAHFNKGFGWFVEAEQAARSLETGRTIGVFPC</sequence>
<dbReference type="Gene3D" id="3.30.428.10">
    <property type="entry name" value="HIT-like"/>
    <property type="match status" value="1"/>
</dbReference>
<evidence type="ECO:0000313" key="4">
    <source>
        <dbReference type="Proteomes" id="UP001218188"/>
    </source>
</evidence>
<name>A0AAD6SWH8_9AGAR</name>
<keyword evidence="4" id="KW-1185">Reference proteome</keyword>
<evidence type="ECO:0000313" key="3">
    <source>
        <dbReference type="EMBL" id="KAJ7035344.1"/>
    </source>
</evidence>
<comment type="caution">
    <text evidence="3">The sequence shown here is derived from an EMBL/GenBank/DDBJ whole genome shotgun (WGS) entry which is preliminary data.</text>
</comment>
<dbReference type="Pfam" id="PF11969">
    <property type="entry name" value="DcpS_C"/>
    <property type="match status" value="2"/>
</dbReference>
<dbReference type="PANTHER" id="PTHR12486:SF5">
    <property type="entry name" value="ADENOSINE 5'-MONOPHOSPHORAMIDASE HINT3"/>
    <property type="match status" value="1"/>
</dbReference>
<reference evidence="3" key="1">
    <citation type="submission" date="2023-03" db="EMBL/GenBank/DDBJ databases">
        <title>Massive genome expansion in bonnet fungi (Mycena s.s.) driven by repeated elements and novel gene families across ecological guilds.</title>
        <authorList>
            <consortium name="Lawrence Berkeley National Laboratory"/>
            <person name="Harder C.B."/>
            <person name="Miyauchi S."/>
            <person name="Viragh M."/>
            <person name="Kuo A."/>
            <person name="Thoen E."/>
            <person name="Andreopoulos B."/>
            <person name="Lu D."/>
            <person name="Skrede I."/>
            <person name="Drula E."/>
            <person name="Henrissat B."/>
            <person name="Morin E."/>
            <person name="Kohler A."/>
            <person name="Barry K."/>
            <person name="LaButti K."/>
            <person name="Morin E."/>
            <person name="Salamov A."/>
            <person name="Lipzen A."/>
            <person name="Mereny Z."/>
            <person name="Hegedus B."/>
            <person name="Baldrian P."/>
            <person name="Stursova M."/>
            <person name="Weitz H."/>
            <person name="Taylor A."/>
            <person name="Grigoriev I.V."/>
            <person name="Nagy L.G."/>
            <person name="Martin F."/>
            <person name="Kauserud H."/>
        </authorList>
    </citation>
    <scope>NUCLEOTIDE SEQUENCE</scope>
    <source>
        <strain evidence="3">CBHHK200</strain>
    </source>
</reference>
<evidence type="ECO:0000256" key="2">
    <source>
        <dbReference type="ARBA" id="ARBA00022801"/>
    </source>
</evidence>
<accession>A0AAD6SWH8</accession>
<dbReference type="PANTHER" id="PTHR12486">
    <property type="entry name" value="APRATAXIN-RELATED"/>
    <property type="match status" value="1"/>
</dbReference>
<gene>
    <name evidence="3" type="ORF">C8F04DRAFT_537027</name>
</gene>
<dbReference type="SUPFAM" id="SSF54197">
    <property type="entry name" value="HIT-like"/>
    <property type="match status" value="1"/>
</dbReference>
<keyword evidence="2" id="KW-0378">Hydrolase</keyword>
<dbReference type="InterPro" id="IPR036265">
    <property type="entry name" value="HIT-like_sf"/>
</dbReference>
<dbReference type="AlphaFoldDB" id="A0AAD6SWH8"/>
<evidence type="ECO:0000256" key="1">
    <source>
        <dbReference type="ARBA" id="ARBA00022741"/>
    </source>
</evidence>
<dbReference type="GO" id="GO:0000166">
    <property type="term" value="F:nucleotide binding"/>
    <property type="evidence" value="ECO:0007669"/>
    <property type="project" value="UniProtKB-KW"/>
</dbReference>
<dbReference type="GO" id="GO:0016787">
    <property type="term" value="F:hydrolase activity"/>
    <property type="evidence" value="ECO:0007669"/>
    <property type="project" value="UniProtKB-KW"/>
</dbReference>
<organism evidence="3 4">
    <name type="scientific">Mycena alexandri</name>
    <dbReference type="NCBI Taxonomy" id="1745969"/>
    <lineage>
        <taxon>Eukaryota</taxon>
        <taxon>Fungi</taxon>
        <taxon>Dikarya</taxon>
        <taxon>Basidiomycota</taxon>
        <taxon>Agaricomycotina</taxon>
        <taxon>Agaricomycetes</taxon>
        <taxon>Agaricomycetidae</taxon>
        <taxon>Agaricales</taxon>
        <taxon>Marasmiineae</taxon>
        <taxon>Mycenaceae</taxon>
        <taxon>Mycena</taxon>
    </lineage>
</organism>
<dbReference type="EMBL" id="JARJCM010000051">
    <property type="protein sequence ID" value="KAJ7035344.1"/>
    <property type="molecule type" value="Genomic_DNA"/>
</dbReference>